<dbReference type="InterPro" id="IPR012338">
    <property type="entry name" value="Beta-lactam/transpept-like"/>
</dbReference>
<dbReference type="SUPFAM" id="SSF56601">
    <property type="entry name" value="beta-lactamase/transpeptidase-like"/>
    <property type="match status" value="1"/>
</dbReference>
<name>A0A9X2EPA2_9GAMM</name>
<evidence type="ECO:0000313" key="3">
    <source>
        <dbReference type="Proteomes" id="UP001139028"/>
    </source>
</evidence>
<evidence type="ECO:0000313" key="2">
    <source>
        <dbReference type="EMBL" id="MCO1334835.1"/>
    </source>
</evidence>
<comment type="caution">
    <text evidence="2">The sequence shown here is derived from an EMBL/GenBank/DDBJ whole genome shotgun (WGS) entry which is preliminary data.</text>
</comment>
<protein>
    <submittedName>
        <fullName evidence="2">Beta-lactamase family protein</fullName>
    </submittedName>
</protein>
<evidence type="ECO:0000259" key="1">
    <source>
        <dbReference type="Pfam" id="PF00144"/>
    </source>
</evidence>
<dbReference type="Pfam" id="PF00144">
    <property type="entry name" value="Beta-lactamase"/>
    <property type="match status" value="1"/>
</dbReference>
<dbReference type="Proteomes" id="UP001139028">
    <property type="component" value="Unassembled WGS sequence"/>
</dbReference>
<reference evidence="2" key="1">
    <citation type="journal article" date="2022" name="Arch. Microbiol.">
        <title>Microbulbifer okhotskensis sp. nov., isolated from a deep bottom sediment of the Okhotsk Sea.</title>
        <authorList>
            <person name="Romanenko L."/>
            <person name="Kurilenko V."/>
            <person name="Otstavnykh N."/>
            <person name="Velansky P."/>
            <person name="Isaeva M."/>
            <person name="Mikhailov V."/>
        </authorList>
    </citation>
    <scope>NUCLEOTIDE SEQUENCE</scope>
    <source>
        <strain evidence="2">OS29</strain>
    </source>
</reference>
<feature type="non-terminal residue" evidence="2">
    <location>
        <position position="134"/>
    </location>
</feature>
<dbReference type="Gene3D" id="3.40.710.10">
    <property type="entry name" value="DD-peptidase/beta-lactamase superfamily"/>
    <property type="match status" value="1"/>
</dbReference>
<dbReference type="EMBL" id="JALBWM010000040">
    <property type="protein sequence ID" value="MCO1334835.1"/>
    <property type="molecule type" value="Genomic_DNA"/>
</dbReference>
<gene>
    <name evidence="2" type="ORF">MO867_10835</name>
</gene>
<organism evidence="2 3">
    <name type="scientific">Microbulbifer okhotskensis</name>
    <dbReference type="NCBI Taxonomy" id="2926617"/>
    <lineage>
        <taxon>Bacteria</taxon>
        <taxon>Pseudomonadati</taxon>
        <taxon>Pseudomonadota</taxon>
        <taxon>Gammaproteobacteria</taxon>
        <taxon>Cellvibrionales</taxon>
        <taxon>Microbulbiferaceae</taxon>
        <taxon>Microbulbifer</taxon>
    </lineage>
</organism>
<dbReference type="RefSeq" id="WP_252466511.1">
    <property type="nucleotide sequence ID" value="NZ_JALBWM010000040.1"/>
</dbReference>
<dbReference type="AlphaFoldDB" id="A0A9X2EPA2"/>
<sequence length="134" mass="14574">MRKIHSAGLIAIGSFVFWLVILSEQELGAGIDNIEEFIPAVMREAAIPGTAIARIEGGKLAFQRVYGMADIAAGKPATQETLFNIASISKPIMGVTQLQLVDDGKLELDRDINNYFLSTLRTVSYSYSPIVTVL</sequence>
<dbReference type="InterPro" id="IPR050789">
    <property type="entry name" value="Diverse_Enzym_Activities"/>
</dbReference>
<dbReference type="PANTHER" id="PTHR43283">
    <property type="entry name" value="BETA-LACTAMASE-RELATED"/>
    <property type="match status" value="1"/>
</dbReference>
<dbReference type="InterPro" id="IPR001466">
    <property type="entry name" value="Beta-lactam-related"/>
</dbReference>
<keyword evidence="3" id="KW-1185">Reference proteome</keyword>
<proteinExistence type="predicted"/>
<feature type="domain" description="Beta-lactamase-related" evidence="1">
    <location>
        <begin position="35"/>
        <end position="116"/>
    </location>
</feature>
<accession>A0A9X2EPA2</accession>